<sequence length="347" mass="37844">MKNWLNKYFMFFVASLALMSCEKDEDMAIVRAGSEPVLALTTNTVVLTEETAADEAVTFSWDKADFGYNAGVTYTIQFDVADDDFASAHNILVGGSNEKTFTVEELNALLTKLKYEADVAHNIDVRIKASVSDKVNATYSDVETITVTPYSTYIEPGYLYVPGGYQGWSPETAPALISVENNGIYKGIISFVGASGLTFKFTPNRNWDMDYGNGASAGSLAEKGSDLSVPTADTYEITVNTNTMTWSYKLHSWGLIGDATPGGWGADTNLKYDNAAGVWKATMDLTVGNIKFRYNDDWALNYGDDDTSNNILNQGGKDIPIATAGTYDIVFDNENEDGSVTYSVTKK</sequence>
<dbReference type="CDD" id="cd12956">
    <property type="entry name" value="CBM_SusE-F_like"/>
    <property type="match status" value="1"/>
</dbReference>
<dbReference type="Gene3D" id="2.60.40.3620">
    <property type="match status" value="2"/>
</dbReference>
<name>A0ABV1RT87_9BACT</name>
<organism evidence="2 3">
    <name type="scientific">Pontibacter populi</name>
    <dbReference type="NCBI Taxonomy" id="890055"/>
    <lineage>
        <taxon>Bacteria</taxon>
        <taxon>Pseudomonadati</taxon>
        <taxon>Bacteroidota</taxon>
        <taxon>Cytophagia</taxon>
        <taxon>Cytophagales</taxon>
        <taxon>Hymenobacteraceae</taxon>
        <taxon>Pontibacter</taxon>
    </lineage>
</organism>
<dbReference type="CDD" id="cd12967">
    <property type="entry name" value="CBM_SusE-F_like_u1"/>
    <property type="match status" value="1"/>
</dbReference>
<evidence type="ECO:0000313" key="3">
    <source>
        <dbReference type="Proteomes" id="UP001476807"/>
    </source>
</evidence>
<gene>
    <name evidence="2" type="ORF">ABS362_08470</name>
</gene>
<dbReference type="PROSITE" id="PS51257">
    <property type="entry name" value="PROKAR_LIPOPROTEIN"/>
    <property type="match status" value="1"/>
</dbReference>
<dbReference type="Pfam" id="PF14292">
    <property type="entry name" value="SusE"/>
    <property type="match status" value="1"/>
</dbReference>
<accession>A0ABV1RT87</accession>
<dbReference type="Proteomes" id="UP001476807">
    <property type="component" value="Unassembled WGS sequence"/>
</dbReference>
<evidence type="ECO:0000259" key="1">
    <source>
        <dbReference type="Pfam" id="PF14292"/>
    </source>
</evidence>
<evidence type="ECO:0000313" key="2">
    <source>
        <dbReference type="EMBL" id="MER2997579.1"/>
    </source>
</evidence>
<proteinExistence type="predicted"/>
<feature type="domain" description="SusE outer membrane protein" evidence="1">
    <location>
        <begin position="23"/>
        <end position="128"/>
    </location>
</feature>
<reference evidence="2 3" key="1">
    <citation type="submission" date="2024-06" db="EMBL/GenBank/DDBJ databases">
        <title>Pontibacter populi HYL7-15.</title>
        <authorList>
            <person name="Kim M.K."/>
        </authorList>
    </citation>
    <scope>NUCLEOTIDE SEQUENCE [LARGE SCALE GENOMIC DNA]</scope>
    <source>
        <strain evidence="2 3">HYL7-15</strain>
    </source>
</reference>
<dbReference type="RefSeq" id="WP_350411981.1">
    <property type="nucleotide sequence ID" value="NZ_JBEOKT010000006.1"/>
</dbReference>
<dbReference type="InterPro" id="IPR025970">
    <property type="entry name" value="SusE"/>
</dbReference>
<dbReference type="EMBL" id="JBEOKT010000006">
    <property type="protein sequence ID" value="MER2997579.1"/>
    <property type="molecule type" value="Genomic_DNA"/>
</dbReference>
<keyword evidence="3" id="KW-1185">Reference proteome</keyword>
<comment type="caution">
    <text evidence="2">The sequence shown here is derived from an EMBL/GenBank/DDBJ whole genome shotgun (WGS) entry which is preliminary data.</text>
</comment>
<protein>
    <submittedName>
        <fullName evidence="2">SusE domain-containing protein</fullName>
    </submittedName>
</protein>